<gene>
    <name evidence="7" type="ORF">HWQ56_14320</name>
</gene>
<evidence type="ECO:0000256" key="3">
    <source>
        <dbReference type="ARBA" id="ARBA00010387"/>
    </source>
</evidence>
<evidence type="ECO:0000313" key="8">
    <source>
        <dbReference type="Proteomes" id="UP000509568"/>
    </source>
</evidence>
<dbReference type="GO" id="GO:0006096">
    <property type="term" value="P:glycolytic process"/>
    <property type="evidence" value="ECO:0007669"/>
    <property type="project" value="UniProtKB-UniPathway"/>
</dbReference>
<protein>
    <recommendedName>
        <fullName evidence="6">Fructose-bisphosphate aldolase</fullName>
        <ecNumber evidence="6">4.1.2.13</ecNumber>
    </recommendedName>
</protein>
<dbReference type="InterPro" id="IPR000741">
    <property type="entry name" value="FBA_I"/>
</dbReference>
<dbReference type="KEGG" id="pez:HWQ56_14320"/>
<dbReference type="GO" id="GO:0004332">
    <property type="term" value="F:fructose-bisphosphate aldolase activity"/>
    <property type="evidence" value="ECO:0007669"/>
    <property type="project" value="UniProtKB-EC"/>
</dbReference>
<name>A0A7D5D7M7_9PSED</name>
<dbReference type="Proteomes" id="UP000509568">
    <property type="component" value="Chromosome"/>
</dbReference>
<dbReference type="RefSeq" id="WP_176570913.1">
    <property type="nucleotide sequence ID" value="NZ_CP056030.1"/>
</dbReference>
<dbReference type="PANTHER" id="PTHR11627">
    <property type="entry name" value="FRUCTOSE-BISPHOSPHATE ALDOLASE"/>
    <property type="match status" value="1"/>
</dbReference>
<evidence type="ECO:0000256" key="2">
    <source>
        <dbReference type="ARBA" id="ARBA00004714"/>
    </source>
</evidence>
<accession>A0A7D5D7M7</accession>
<dbReference type="EC" id="4.1.2.13" evidence="6"/>
<dbReference type="EMBL" id="CP056030">
    <property type="protein sequence ID" value="QKZ04898.1"/>
    <property type="molecule type" value="Genomic_DNA"/>
</dbReference>
<keyword evidence="5 6" id="KW-0456">Lyase</keyword>
<organism evidence="7 8">
    <name type="scientific">Pseudomonas eucalypticola</name>
    <dbReference type="NCBI Taxonomy" id="2599595"/>
    <lineage>
        <taxon>Bacteria</taxon>
        <taxon>Pseudomonadati</taxon>
        <taxon>Pseudomonadota</taxon>
        <taxon>Gammaproteobacteria</taxon>
        <taxon>Pseudomonadales</taxon>
        <taxon>Pseudomonadaceae</taxon>
        <taxon>Pseudomonas</taxon>
    </lineage>
</organism>
<dbReference type="AlphaFoldDB" id="A0A7D5D7M7"/>
<dbReference type="NCBIfam" id="NF033379">
    <property type="entry name" value="FrucBisAld_I"/>
    <property type="match status" value="1"/>
</dbReference>
<dbReference type="Pfam" id="PF00274">
    <property type="entry name" value="Glycolytic"/>
    <property type="match status" value="1"/>
</dbReference>
<comment type="pathway">
    <text evidence="2">Carbohydrate degradation; glycolysis; D-glyceraldehyde 3-phosphate and glycerone phosphate from D-glucose: step 4/4.</text>
</comment>
<evidence type="ECO:0000256" key="4">
    <source>
        <dbReference type="ARBA" id="ARBA00023152"/>
    </source>
</evidence>
<evidence type="ECO:0000313" key="7">
    <source>
        <dbReference type="EMBL" id="QKZ04898.1"/>
    </source>
</evidence>
<dbReference type="PROSITE" id="PS00158">
    <property type="entry name" value="ALDOLASE_CLASS_I"/>
    <property type="match status" value="1"/>
</dbReference>
<sequence>MPLNADTLIDTAQALMAPGKGILAMDESLGTCNRRFAQVGIDPTEENRRRYRELLVTTPGLAAHISGAILFEETLYQHTAGGVAFPEVLRDAGIVVGIKVDAGAQPLAAFPGERITEGLDGLRERLKAYAAQGARFAKWRAVLTITEQLPSGFAIHANAQALARYAALCQEAGIVPIVEPEILMDGDHSLARCQAVTSEVLQHVFEQLHQHRILLEGMILKPNMVLPGQDSAVTAPLEAVAQATVDCFRRKVPAAVAGIAFLSGGQSSTLATAHLNAMHQGAPLPWPLTFSYGRALQDDALHLWAGDDNQVEAAQRALVQRARCNGAAAQGHYHPSMEQ</sequence>
<evidence type="ECO:0000256" key="1">
    <source>
        <dbReference type="ARBA" id="ARBA00000441"/>
    </source>
</evidence>
<comment type="catalytic activity">
    <reaction evidence="1 6">
        <text>beta-D-fructose 1,6-bisphosphate = D-glyceraldehyde 3-phosphate + dihydroxyacetone phosphate</text>
        <dbReference type="Rhea" id="RHEA:14729"/>
        <dbReference type="ChEBI" id="CHEBI:32966"/>
        <dbReference type="ChEBI" id="CHEBI:57642"/>
        <dbReference type="ChEBI" id="CHEBI:59776"/>
        <dbReference type="EC" id="4.1.2.13"/>
    </reaction>
</comment>
<dbReference type="FunFam" id="3.20.20.70:FF:000140">
    <property type="entry name" value="Fructose-bisphosphate aldolase"/>
    <property type="match status" value="1"/>
</dbReference>
<evidence type="ECO:0000256" key="5">
    <source>
        <dbReference type="ARBA" id="ARBA00023239"/>
    </source>
</evidence>
<comment type="similarity">
    <text evidence="3 6">Belongs to the class I fructose-bisphosphate aldolase family.</text>
</comment>
<keyword evidence="4 6" id="KW-0324">Glycolysis</keyword>
<dbReference type="CDD" id="cd00948">
    <property type="entry name" value="FBP_aldolase_I_a"/>
    <property type="match status" value="1"/>
</dbReference>
<keyword evidence="8" id="KW-1185">Reference proteome</keyword>
<dbReference type="Gene3D" id="3.20.20.70">
    <property type="entry name" value="Aldolase class I"/>
    <property type="match status" value="1"/>
</dbReference>
<dbReference type="UniPathway" id="UPA00109">
    <property type="reaction ID" value="UER00183"/>
</dbReference>
<evidence type="ECO:0000256" key="6">
    <source>
        <dbReference type="RuleBase" id="RU003994"/>
    </source>
</evidence>
<proteinExistence type="inferred from homology"/>
<dbReference type="InterPro" id="IPR029768">
    <property type="entry name" value="Aldolase_I_AS"/>
</dbReference>
<reference evidence="7 8" key="1">
    <citation type="submission" date="2020-06" db="EMBL/GenBank/DDBJ databases">
        <title>Pseudomonas eucalypticola sp. nov., an endophyte of Eucalyptus dunnii leaves with biocontrol ability of eucalyptus leaf blight.</title>
        <authorList>
            <person name="Liu Y."/>
            <person name="Song Z."/>
            <person name="Zeng H."/>
            <person name="Lu M."/>
            <person name="Wang X."/>
            <person name="Lian X."/>
            <person name="Zhang Q."/>
        </authorList>
    </citation>
    <scope>NUCLEOTIDE SEQUENCE [LARGE SCALE GENOMIC DNA]</scope>
    <source>
        <strain evidence="7 8">NP-1</strain>
    </source>
</reference>
<dbReference type="InterPro" id="IPR013785">
    <property type="entry name" value="Aldolase_TIM"/>
</dbReference>
<dbReference type="SUPFAM" id="SSF51569">
    <property type="entry name" value="Aldolase"/>
    <property type="match status" value="1"/>
</dbReference>